<comment type="similarity">
    <text evidence="2">Belongs to the G-protein coupled receptor 1 family.</text>
</comment>
<name>A0A7R8H5F5_LEPSM</name>
<keyword evidence="5" id="KW-0472">Membrane</keyword>
<accession>A0A7R8H5F5</accession>
<evidence type="ECO:0000259" key="6">
    <source>
        <dbReference type="PROSITE" id="PS50262"/>
    </source>
</evidence>
<evidence type="ECO:0000313" key="7">
    <source>
        <dbReference type="EMBL" id="CAF2875344.1"/>
    </source>
</evidence>
<dbReference type="PANTHER" id="PTHR46641:SF2">
    <property type="entry name" value="FMRFAMIDE RECEPTOR"/>
    <property type="match status" value="1"/>
</dbReference>
<dbReference type="PROSITE" id="PS50262">
    <property type="entry name" value="G_PROTEIN_RECEP_F1_2"/>
    <property type="match status" value="1"/>
</dbReference>
<evidence type="ECO:0000256" key="1">
    <source>
        <dbReference type="ARBA" id="ARBA00004370"/>
    </source>
</evidence>
<keyword evidence="8" id="KW-1185">Reference proteome</keyword>
<dbReference type="Pfam" id="PF00001">
    <property type="entry name" value="7tm_1"/>
    <property type="match status" value="1"/>
</dbReference>
<feature type="domain" description="G-protein coupled receptors family 1 profile" evidence="6">
    <location>
        <begin position="39"/>
        <end position="213"/>
    </location>
</feature>
<dbReference type="CDD" id="cd14978">
    <property type="entry name" value="7tmA_FMRFamide_R-like"/>
    <property type="match status" value="1"/>
</dbReference>
<proteinExistence type="inferred from homology"/>
<dbReference type="AlphaFoldDB" id="A0A7R8H5F5"/>
<gene>
    <name evidence="7" type="ORF">LSAA_6356</name>
</gene>
<dbReference type="SUPFAM" id="SSF81321">
    <property type="entry name" value="Family A G protein-coupled receptor-like"/>
    <property type="match status" value="1"/>
</dbReference>
<dbReference type="OrthoDB" id="10011262at2759"/>
<reference evidence="7" key="1">
    <citation type="submission" date="2021-02" db="EMBL/GenBank/DDBJ databases">
        <authorList>
            <person name="Bekaert M."/>
        </authorList>
    </citation>
    <scope>NUCLEOTIDE SEQUENCE</scope>
    <source>
        <strain evidence="7">IoA-00</strain>
    </source>
</reference>
<evidence type="ECO:0000256" key="5">
    <source>
        <dbReference type="ARBA" id="ARBA00023136"/>
    </source>
</evidence>
<dbReference type="GO" id="GO:0004930">
    <property type="term" value="F:G protein-coupled receptor activity"/>
    <property type="evidence" value="ECO:0007669"/>
    <property type="project" value="InterPro"/>
</dbReference>
<dbReference type="PANTHER" id="PTHR46641">
    <property type="entry name" value="FMRFAMIDE RECEPTOR-RELATED"/>
    <property type="match status" value="1"/>
</dbReference>
<keyword evidence="3" id="KW-0812">Transmembrane</keyword>
<dbReference type="InterPro" id="IPR000276">
    <property type="entry name" value="GPCR_Rhodpsn"/>
</dbReference>
<organism evidence="7 8">
    <name type="scientific">Lepeophtheirus salmonis</name>
    <name type="common">Salmon louse</name>
    <name type="synonym">Caligus salmonis</name>
    <dbReference type="NCBI Taxonomy" id="72036"/>
    <lineage>
        <taxon>Eukaryota</taxon>
        <taxon>Metazoa</taxon>
        <taxon>Ecdysozoa</taxon>
        <taxon>Arthropoda</taxon>
        <taxon>Crustacea</taxon>
        <taxon>Multicrustacea</taxon>
        <taxon>Hexanauplia</taxon>
        <taxon>Copepoda</taxon>
        <taxon>Siphonostomatoida</taxon>
        <taxon>Caligidae</taxon>
        <taxon>Lepeophtheirus</taxon>
    </lineage>
</organism>
<evidence type="ECO:0000256" key="3">
    <source>
        <dbReference type="ARBA" id="ARBA00022692"/>
    </source>
</evidence>
<dbReference type="InterPro" id="IPR052954">
    <property type="entry name" value="GPCR-Ligand_Int"/>
</dbReference>
<dbReference type="EMBL" id="HG994581">
    <property type="protein sequence ID" value="CAF2875344.1"/>
    <property type="molecule type" value="Genomic_DNA"/>
</dbReference>
<dbReference type="Proteomes" id="UP000675881">
    <property type="component" value="Chromosome 2"/>
</dbReference>
<dbReference type="InterPro" id="IPR017452">
    <property type="entry name" value="GPCR_Rhodpsn_7TM"/>
</dbReference>
<dbReference type="GO" id="GO:0016020">
    <property type="term" value="C:membrane"/>
    <property type="evidence" value="ECO:0007669"/>
    <property type="project" value="UniProtKB-SubCell"/>
</dbReference>
<comment type="subcellular location">
    <subcellularLocation>
        <location evidence="1">Membrane</location>
    </subcellularLocation>
</comment>
<keyword evidence="4" id="KW-1133">Transmembrane helix</keyword>
<evidence type="ECO:0000256" key="4">
    <source>
        <dbReference type="ARBA" id="ARBA00022989"/>
    </source>
</evidence>
<sequence>MNDSGESLAECGEFHDVKIYGFWFDGVLLSVVGLIGLFGNIMSLIVLSRPKMRDVFHRLLSALACFDTLYIICGGINYTFRAFDARSDIYTYLFPYFLHPFTQVAMCGTIFMTVAISIERYLGLCHPMLPPSARKTWFYLVPVVTISLIISGPKFLEVELTTVKGDNGSSPAYGPSELRISEDYIRYYVMWTRLLCTAILPVILLLFLNTRIMWICLLRQNTPLHRPFILPLSHDTNHFLDIIEFSHLEKKVIQCPKNHRRMWSPPYWAQVLYHVSHFTMMINSSFNFVVYCLVGHTFRREFCRAFGLSGYSAIPLTSSYYANNNNDPSRRSSASKLEYSVSVNTSLQGRRIS</sequence>
<protein>
    <submittedName>
        <fullName evidence="7">(salmon louse) hypothetical protein</fullName>
    </submittedName>
</protein>
<dbReference type="Gene3D" id="1.20.1070.10">
    <property type="entry name" value="Rhodopsin 7-helix transmembrane proteins"/>
    <property type="match status" value="1"/>
</dbReference>
<dbReference type="PRINTS" id="PR00237">
    <property type="entry name" value="GPCRRHODOPSN"/>
</dbReference>
<evidence type="ECO:0000256" key="2">
    <source>
        <dbReference type="ARBA" id="ARBA00010663"/>
    </source>
</evidence>
<evidence type="ECO:0000313" key="8">
    <source>
        <dbReference type="Proteomes" id="UP000675881"/>
    </source>
</evidence>